<gene>
    <name evidence="6" type="ORF">KI387_005278</name>
</gene>
<dbReference type="Proteomes" id="UP000824469">
    <property type="component" value="Unassembled WGS sequence"/>
</dbReference>
<dbReference type="InterPro" id="IPR001077">
    <property type="entry name" value="COMT_C"/>
</dbReference>
<dbReference type="Pfam" id="PF00891">
    <property type="entry name" value="Methyltransf_2"/>
    <property type="match status" value="2"/>
</dbReference>
<accession>A0AA38LJQ3</accession>
<evidence type="ECO:0000259" key="5">
    <source>
        <dbReference type="Pfam" id="PF08100"/>
    </source>
</evidence>
<keyword evidence="7" id="KW-1185">Reference proteome</keyword>
<dbReference type="InterPro" id="IPR029063">
    <property type="entry name" value="SAM-dependent_MTases_sf"/>
</dbReference>
<dbReference type="Gene3D" id="1.10.10.10">
    <property type="entry name" value="Winged helix-like DNA-binding domain superfamily/Winged helix DNA-binding domain"/>
    <property type="match status" value="1"/>
</dbReference>
<keyword evidence="2" id="KW-0808">Transferase</keyword>
<keyword evidence="1" id="KW-0489">Methyltransferase</keyword>
<dbReference type="PROSITE" id="PS51683">
    <property type="entry name" value="SAM_OMT_II"/>
    <property type="match status" value="1"/>
</dbReference>
<dbReference type="SUPFAM" id="SSF53335">
    <property type="entry name" value="S-adenosyl-L-methionine-dependent methyltransferases"/>
    <property type="match status" value="1"/>
</dbReference>
<dbReference type="GO" id="GO:0032259">
    <property type="term" value="P:methylation"/>
    <property type="evidence" value="ECO:0007669"/>
    <property type="project" value="UniProtKB-KW"/>
</dbReference>
<dbReference type="GO" id="GO:0008171">
    <property type="term" value="F:O-methyltransferase activity"/>
    <property type="evidence" value="ECO:0007669"/>
    <property type="project" value="InterPro"/>
</dbReference>
<evidence type="ECO:0000256" key="2">
    <source>
        <dbReference type="ARBA" id="ARBA00022679"/>
    </source>
</evidence>
<feature type="domain" description="O-methyltransferase C-terminal" evidence="4">
    <location>
        <begin position="226"/>
        <end position="259"/>
    </location>
</feature>
<proteinExistence type="predicted"/>
<evidence type="ECO:0000313" key="6">
    <source>
        <dbReference type="EMBL" id="KAH9325100.1"/>
    </source>
</evidence>
<dbReference type="Gene3D" id="3.40.50.150">
    <property type="entry name" value="Vaccinia Virus protein VP39"/>
    <property type="match status" value="2"/>
</dbReference>
<name>A0AA38LJQ3_TAXCH</name>
<dbReference type="InterPro" id="IPR016461">
    <property type="entry name" value="COMT-like"/>
</dbReference>
<dbReference type="SUPFAM" id="SSF46785">
    <property type="entry name" value="Winged helix' DNA-binding domain"/>
    <property type="match status" value="1"/>
</dbReference>
<evidence type="ECO:0000259" key="4">
    <source>
        <dbReference type="Pfam" id="PF00891"/>
    </source>
</evidence>
<evidence type="ECO:0000313" key="7">
    <source>
        <dbReference type="Proteomes" id="UP000824469"/>
    </source>
</evidence>
<reference evidence="6 7" key="1">
    <citation type="journal article" date="2021" name="Nat. Plants">
        <title>The Taxus genome provides insights into paclitaxel biosynthesis.</title>
        <authorList>
            <person name="Xiong X."/>
            <person name="Gou J."/>
            <person name="Liao Q."/>
            <person name="Li Y."/>
            <person name="Zhou Q."/>
            <person name="Bi G."/>
            <person name="Li C."/>
            <person name="Du R."/>
            <person name="Wang X."/>
            <person name="Sun T."/>
            <person name="Guo L."/>
            <person name="Liang H."/>
            <person name="Lu P."/>
            <person name="Wu Y."/>
            <person name="Zhang Z."/>
            <person name="Ro D.K."/>
            <person name="Shang Y."/>
            <person name="Huang S."/>
            <person name="Yan J."/>
        </authorList>
    </citation>
    <scope>NUCLEOTIDE SEQUENCE [LARGE SCALE GENOMIC DNA]</scope>
    <source>
        <strain evidence="6">Ta-2019</strain>
    </source>
</reference>
<dbReference type="PANTHER" id="PTHR11746">
    <property type="entry name" value="O-METHYLTRANSFERASE"/>
    <property type="match status" value="1"/>
</dbReference>
<sequence length="266" mass="30006">MGAQHHENFHAQTQEAFETVFSFVTTLVLKSALLLEIPDIIAREGPNASLSVTEIAAHLPTKNGHLDYLTRILRYLSSRGIFLRSRVGDVDRYALSSSAKLFFVEEKNHLSLVPLALLETRDVMMARWAWHHLHECVLQGCHPFLKAHGRDIYSCGKDDPQFNNVINDCMGFFTITGIDQIVNCYEGFKELQSIVDVGVGEGERNGTGANRESEEYEMGNSDLVKQKVLFDWDDESCMKILGKCYKTFPESGRLILVEEAATDEMN</sequence>
<feature type="domain" description="O-methyltransferase dimerisation" evidence="5">
    <location>
        <begin position="18"/>
        <end position="103"/>
    </location>
</feature>
<protein>
    <submittedName>
        <fullName evidence="6">Uncharacterized protein</fullName>
    </submittedName>
</protein>
<dbReference type="AlphaFoldDB" id="A0AA38LJQ3"/>
<evidence type="ECO:0000256" key="3">
    <source>
        <dbReference type="ARBA" id="ARBA00022691"/>
    </source>
</evidence>
<organism evidence="6 7">
    <name type="scientific">Taxus chinensis</name>
    <name type="common">Chinese yew</name>
    <name type="synonym">Taxus wallichiana var. chinensis</name>
    <dbReference type="NCBI Taxonomy" id="29808"/>
    <lineage>
        <taxon>Eukaryota</taxon>
        <taxon>Viridiplantae</taxon>
        <taxon>Streptophyta</taxon>
        <taxon>Embryophyta</taxon>
        <taxon>Tracheophyta</taxon>
        <taxon>Spermatophyta</taxon>
        <taxon>Pinopsida</taxon>
        <taxon>Pinidae</taxon>
        <taxon>Conifers II</taxon>
        <taxon>Cupressales</taxon>
        <taxon>Taxaceae</taxon>
        <taxon>Taxus</taxon>
    </lineage>
</organism>
<keyword evidence="3" id="KW-0949">S-adenosyl-L-methionine</keyword>
<dbReference type="GO" id="GO:0046983">
    <property type="term" value="F:protein dimerization activity"/>
    <property type="evidence" value="ECO:0007669"/>
    <property type="project" value="InterPro"/>
</dbReference>
<dbReference type="Pfam" id="PF08100">
    <property type="entry name" value="Dimerisation"/>
    <property type="match status" value="1"/>
</dbReference>
<feature type="domain" description="O-methyltransferase C-terminal" evidence="4">
    <location>
        <begin position="130"/>
        <end position="202"/>
    </location>
</feature>
<dbReference type="InterPro" id="IPR036388">
    <property type="entry name" value="WH-like_DNA-bd_sf"/>
</dbReference>
<evidence type="ECO:0000256" key="1">
    <source>
        <dbReference type="ARBA" id="ARBA00022603"/>
    </source>
</evidence>
<dbReference type="InterPro" id="IPR036390">
    <property type="entry name" value="WH_DNA-bd_sf"/>
</dbReference>
<dbReference type="EMBL" id="JAHRHJ020000002">
    <property type="protein sequence ID" value="KAH9325100.1"/>
    <property type="molecule type" value="Genomic_DNA"/>
</dbReference>
<comment type="caution">
    <text evidence="6">The sequence shown here is derived from an EMBL/GenBank/DDBJ whole genome shotgun (WGS) entry which is preliminary data.</text>
</comment>
<dbReference type="InterPro" id="IPR012967">
    <property type="entry name" value="COMT_dimerisation"/>
</dbReference>